<protein>
    <submittedName>
        <fullName evidence="2">Uncharacterized protein</fullName>
    </submittedName>
</protein>
<organism evidence="2 3">
    <name type="scientific">Bradyrhizobium japonicum</name>
    <dbReference type="NCBI Taxonomy" id="375"/>
    <lineage>
        <taxon>Bacteria</taxon>
        <taxon>Pseudomonadati</taxon>
        <taxon>Pseudomonadota</taxon>
        <taxon>Alphaproteobacteria</taxon>
        <taxon>Hyphomicrobiales</taxon>
        <taxon>Nitrobacteraceae</taxon>
        <taxon>Bradyrhizobium</taxon>
    </lineage>
</organism>
<evidence type="ECO:0000313" key="3">
    <source>
        <dbReference type="Proteomes" id="UP000193335"/>
    </source>
</evidence>
<dbReference type="Proteomes" id="UP000193335">
    <property type="component" value="Unassembled WGS sequence"/>
</dbReference>
<dbReference type="EMBL" id="NAFL01000236">
    <property type="protein sequence ID" value="OSJ34001.1"/>
    <property type="molecule type" value="Genomic_DNA"/>
</dbReference>
<feature type="compositionally biased region" description="Polar residues" evidence="1">
    <location>
        <begin position="36"/>
        <end position="45"/>
    </location>
</feature>
<dbReference type="AlphaFoldDB" id="A0A1Y2JRI6"/>
<proteinExistence type="predicted"/>
<comment type="caution">
    <text evidence="2">The sequence shown here is derived from an EMBL/GenBank/DDBJ whole genome shotgun (WGS) entry which is preliminary data.</text>
</comment>
<gene>
    <name evidence="2" type="ORF">BSZ19_13625</name>
</gene>
<evidence type="ECO:0000313" key="2">
    <source>
        <dbReference type="EMBL" id="OSJ34001.1"/>
    </source>
</evidence>
<reference evidence="2 3" key="1">
    <citation type="submission" date="2017-03" db="EMBL/GenBank/DDBJ databases">
        <title>Whole genome sequences of fourteen strains of Bradyrhizobium canariense and one strain of Bradyrhizobium japonicum isolated from Lupinus (Papilionoideae: Genisteae) species in Algeria.</title>
        <authorList>
            <person name="Crovadore J."/>
            <person name="Chekireb D."/>
            <person name="Brachmann A."/>
            <person name="Chablais R."/>
            <person name="Cochard B."/>
            <person name="Lefort F."/>
        </authorList>
    </citation>
    <scope>NUCLEOTIDE SEQUENCE [LARGE SCALE GENOMIC DNA]</scope>
    <source>
        <strain evidence="2 3">UBMA197</strain>
    </source>
</reference>
<name>A0A1Y2JRI6_BRAJP</name>
<evidence type="ECO:0000256" key="1">
    <source>
        <dbReference type="SAM" id="MobiDB-lite"/>
    </source>
</evidence>
<accession>A0A1Y2JRI6</accession>
<feature type="region of interest" description="Disordered" evidence="1">
    <location>
        <begin position="1"/>
        <end position="61"/>
    </location>
</feature>
<sequence>MVTVEPGSAASIQTLRKASIASPPGTVRVPHMHMSDPSSGFSPRPTSDIRLLHGQGNFRRR</sequence>